<organism evidence="1">
    <name type="scientific">Albugo laibachii Nc14</name>
    <dbReference type="NCBI Taxonomy" id="890382"/>
    <lineage>
        <taxon>Eukaryota</taxon>
        <taxon>Sar</taxon>
        <taxon>Stramenopiles</taxon>
        <taxon>Oomycota</taxon>
        <taxon>Peronosporomycetes</taxon>
        <taxon>Albuginales</taxon>
        <taxon>Albuginaceae</taxon>
        <taxon>Albugo</taxon>
    </lineage>
</organism>
<proteinExistence type="predicted"/>
<sequence length="537" mass="62848">MEKTVQENQYEGNLMIERSQVNGDTYQNLEMVYEEEFNLVDPLRGWTQHSRKIMPSIHSVWDLIGFNKFVFQNVILKEHAEEKNQREGESSHSQRVCLVYYNQYPRYKCAKCLSFFSTSFGVRTYNILLRSDDFHVLIAFSSTPNSQNIKEVCQGIYCPNLGILSVDRCRDLDLVFPEHQKHLYMLGDTLKTALVKRKFDKRNKVTHPNDDFKVYAQQYLNSPYTGTDSIEFKIKLLELDYSKNEANSQLVVRNFEEMLANFLQQESYECVKVSISLPEWRECLRCIARKVQSAIFLTGVSYTELTLLLLRDSVQKNPLSNCKKESCLGIKYSEQKICKKYLTKHAINPTFYPELVTMKSPRISLRMCILVYDKNFRTIKDQKYCKNCILSDDIRKLSRSTFSTSPEKWLLWAQNIYEEAQGMLTKQIAHCQIEKICTRVERLPTTNCAQHIKYLKLPSENMVEFSVKRVTGELWPPTYPIHPNPYDFENRAVLLVRFVAATLLHVSGAWYCAQRFFLLLLMKNAAVWLCMDDPESR</sequence>
<dbReference type="EMBL" id="FR824280">
    <property type="protein sequence ID" value="CCA24363.1"/>
    <property type="molecule type" value="Genomic_DNA"/>
</dbReference>
<evidence type="ECO:0000313" key="1">
    <source>
        <dbReference type="EMBL" id="CCA24363.1"/>
    </source>
</evidence>
<reference evidence="1" key="2">
    <citation type="submission" date="2011-02" db="EMBL/GenBank/DDBJ databases">
        <authorList>
            <person name="MacLean D."/>
        </authorList>
    </citation>
    <scope>NUCLEOTIDE SEQUENCE</scope>
</reference>
<name>F0WSN7_9STRA</name>
<dbReference type="HOGENOM" id="CLU_507556_0_0_1"/>
<protein>
    <submittedName>
        <fullName evidence="1">AlNc14C235G9381 protein</fullName>
    </submittedName>
</protein>
<accession>F0WSN7</accession>
<reference evidence="1" key="1">
    <citation type="journal article" date="2011" name="PLoS Biol.">
        <title>Gene gain and loss during evolution of obligate parasitism in the white rust pathogen of Arabidopsis thaliana.</title>
        <authorList>
            <person name="Kemen E."/>
            <person name="Gardiner A."/>
            <person name="Schultz-Larsen T."/>
            <person name="Kemen A.C."/>
            <person name="Balmuth A.L."/>
            <person name="Robert-Seilaniantz A."/>
            <person name="Bailey K."/>
            <person name="Holub E."/>
            <person name="Studholme D.J."/>
            <person name="Maclean D."/>
            <person name="Jones J.D."/>
        </authorList>
    </citation>
    <scope>NUCLEOTIDE SEQUENCE</scope>
</reference>
<gene>
    <name evidence="1" type="primary">AlNc14C235G9381</name>
    <name evidence="1" type="ORF">ALNC14_105070</name>
</gene>
<dbReference type="AlphaFoldDB" id="F0WSN7"/>